<evidence type="ECO:0000313" key="3">
    <source>
        <dbReference type="Proteomes" id="UP000266841"/>
    </source>
</evidence>
<accession>K0SHZ7</accession>
<comment type="caution">
    <text evidence="2">The sequence shown here is derived from an EMBL/GenBank/DDBJ whole genome shotgun (WGS) entry which is preliminary data.</text>
</comment>
<protein>
    <submittedName>
        <fullName evidence="2">Uncharacterized protein</fullName>
    </submittedName>
</protein>
<feature type="compositionally biased region" description="Polar residues" evidence="1">
    <location>
        <begin position="27"/>
        <end position="51"/>
    </location>
</feature>
<gene>
    <name evidence="2" type="ORF">THAOC_14207</name>
</gene>
<proteinExistence type="predicted"/>
<organism evidence="2 3">
    <name type="scientific">Thalassiosira oceanica</name>
    <name type="common">Marine diatom</name>
    <dbReference type="NCBI Taxonomy" id="159749"/>
    <lineage>
        <taxon>Eukaryota</taxon>
        <taxon>Sar</taxon>
        <taxon>Stramenopiles</taxon>
        <taxon>Ochrophyta</taxon>
        <taxon>Bacillariophyta</taxon>
        <taxon>Coscinodiscophyceae</taxon>
        <taxon>Thalassiosirophycidae</taxon>
        <taxon>Thalassiosirales</taxon>
        <taxon>Thalassiosiraceae</taxon>
        <taxon>Thalassiosira</taxon>
    </lineage>
</organism>
<evidence type="ECO:0000313" key="2">
    <source>
        <dbReference type="EMBL" id="EJK65000.1"/>
    </source>
</evidence>
<feature type="region of interest" description="Disordered" evidence="1">
    <location>
        <begin position="1"/>
        <end position="107"/>
    </location>
</feature>
<evidence type="ECO:0000256" key="1">
    <source>
        <dbReference type="SAM" id="MobiDB-lite"/>
    </source>
</evidence>
<sequence>MNPSPGHMGQSGPQETTALGQVMGHSLGSSPNPALTLQSGTQHHMPSQGMQTVGVLSPPGNASMAQPYHQDGMTLMAEQQSQPPQFPPPAPLPSLPPVVKEGNPFDF</sequence>
<dbReference type="AlphaFoldDB" id="K0SHZ7"/>
<dbReference type="EMBL" id="AGNL01016584">
    <property type="protein sequence ID" value="EJK65000.1"/>
    <property type="molecule type" value="Genomic_DNA"/>
</dbReference>
<feature type="compositionally biased region" description="Pro residues" evidence="1">
    <location>
        <begin position="84"/>
        <end position="96"/>
    </location>
</feature>
<reference evidence="2 3" key="1">
    <citation type="journal article" date="2012" name="Genome Biol.">
        <title>Genome and low-iron response of an oceanic diatom adapted to chronic iron limitation.</title>
        <authorList>
            <person name="Lommer M."/>
            <person name="Specht M."/>
            <person name="Roy A.S."/>
            <person name="Kraemer L."/>
            <person name="Andreson R."/>
            <person name="Gutowska M.A."/>
            <person name="Wolf J."/>
            <person name="Bergner S.V."/>
            <person name="Schilhabel M.B."/>
            <person name="Klostermeier U.C."/>
            <person name="Beiko R.G."/>
            <person name="Rosenstiel P."/>
            <person name="Hippler M."/>
            <person name="Laroche J."/>
        </authorList>
    </citation>
    <scope>NUCLEOTIDE SEQUENCE [LARGE SCALE GENOMIC DNA]</scope>
    <source>
        <strain evidence="2 3">CCMP1005</strain>
    </source>
</reference>
<dbReference type="Proteomes" id="UP000266841">
    <property type="component" value="Unassembled WGS sequence"/>
</dbReference>
<name>K0SHZ7_THAOC</name>
<keyword evidence="3" id="KW-1185">Reference proteome</keyword>